<proteinExistence type="predicted"/>
<feature type="compositionally biased region" description="Low complexity" evidence="7">
    <location>
        <begin position="474"/>
        <end position="484"/>
    </location>
</feature>
<keyword evidence="4" id="KW-0378">Hydrolase</keyword>
<keyword evidence="3" id="KW-0479">Metal-binding</keyword>
<evidence type="ECO:0000313" key="10">
    <source>
        <dbReference type="Proteomes" id="UP000236333"/>
    </source>
</evidence>
<evidence type="ECO:0000256" key="2">
    <source>
        <dbReference type="ARBA" id="ARBA00022670"/>
    </source>
</evidence>
<evidence type="ECO:0000259" key="8">
    <source>
        <dbReference type="Pfam" id="PF01435"/>
    </source>
</evidence>
<feature type="compositionally biased region" description="Gly residues" evidence="7">
    <location>
        <begin position="485"/>
        <end position="497"/>
    </location>
</feature>
<dbReference type="GO" id="GO:0046872">
    <property type="term" value="F:metal ion binding"/>
    <property type="evidence" value="ECO:0007669"/>
    <property type="project" value="UniProtKB-KW"/>
</dbReference>
<keyword evidence="2" id="KW-0645">Protease</keyword>
<evidence type="ECO:0000256" key="3">
    <source>
        <dbReference type="ARBA" id="ARBA00022723"/>
    </source>
</evidence>
<feature type="domain" description="Peptidase M48" evidence="8">
    <location>
        <begin position="128"/>
        <end position="190"/>
    </location>
</feature>
<dbReference type="GO" id="GO:0016020">
    <property type="term" value="C:membrane"/>
    <property type="evidence" value="ECO:0007669"/>
    <property type="project" value="TreeGrafter"/>
</dbReference>
<name>A0A2J7ZXJ3_9CHLO</name>
<evidence type="ECO:0000313" key="9">
    <source>
        <dbReference type="EMBL" id="PNH04993.1"/>
    </source>
</evidence>
<evidence type="ECO:0000256" key="1">
    <source>
        <dbReference type="ARBA" id="ARBA00001947"/>
    </source>
</evidence>
<feature type="domain" description="Peptidase M48" evidence="8">
    <location>
        <begin position="325"/>
        <end position="410"/>
    </location>
</feature>
<dbReference type="InterPro" id="IPR001915">
    <property type="entry name" value="Peptidase_M48"/>
</dbReference>
<reference evidence="9 10" key="1">
    <citation type="journal article" date="2017" name="Mol. Biol. Evol.">
        <title>The 4-celled Tetrabaena socialis nuclear genome reveals the essential components for genetic control of cell number at the origin of multicellularity in the volvocine lineage.</title>
        <authorList>
            <person name="Featherston J."/>
            <person name="Arakaki Y."/>
            <person name="Hanschen E.R."/>
            <person name="Ferris P.J."/>
            <person name="Michod R.E."/>
            <person name="Olson B.J.S.C."/>
            <person name="Nozaki H."/>
            <person name="Durand P.M."/>
        </authorList>
    </citation>
    <scope>NUCLEOTIDE SEQUENCE [LARGE SCALE GENOMIC DNA]</scope>
    <source>
        <strain evidence="9 10">NIES-571</strain>
    </source>
</reference>
<dbReference type="Proteomes" id="UP000236333">
    <property type="component" value="Unassembled WGS sequence"/>
</dbReference>
<dbReference type="GO" id="GO:0004222">
    <property type="term" value="F:metalloendopeptidase activity"/>
    <property type="evidence" value="ECO:0007669"/>
    <property type="project" value="InterPro"/>
</dbReference>
<evidence type="ECO:0000256" key="4">
    <source>
        <dbReference type="ARBA" id="ARBA00022801"/>
    </source>
</evidence>
<accession>A0A2J7ZXJ3</accession>
<dbReference type="Pfam" id="PF01435">
    <property type="entry name" value="Peptidase_M48"/>
    <property type="match status" value="3"/>
</dbReference>
<dbReference type="InterPro" id="IPR051156">
    <property type="entry name" value="Mito/Outer_Membr_Metalloprot"/>
</dbReference>
<dbReference type="PANTHER" id="PTHR22726:SF1">
    <property type="entry name" value="METALLOENDOPEPTIDASE OMA1, MITOCHONDRIAL"/>
    <property type="match status" value="1"/>
</dbReference>
<feature type="domain" description="Peptidase M48" evidence="8">
    <location>
        <begin position="561"/>
        <end position="650"/>
    </location>
</feature>
<dbReference type="EMBL" id="PGGS01000343">
    <property type="protein sequence ID" value="PNH04993.1"/>
    <property type="molecule type" value="Genomic_DNA"/>
</dbReference>
<protein>
    <submittedName>
        <fullName evidence="9">Mitochondrial metalloendopeptidase OMA1</fullName>
    </submittedName>
</protein>
<feature type="compositionally biased region" description="Low complexity" evidence="7">
    <location>
        <begin position="457"/>
        <end position="467"/>
    </location>
</feature>
<feature type="region of interest" description="Disordered" evidence="7">
    <location>
        <begin position="406"/>
        <end position="506"/>
    </location>
</feature>
<evidence type="ECO:0000256" key="6">
    <source>
        <dbReference type="ARBA" id="ARBA00023049"/>
    </source>
</evidence>
<dbReference type="PANTHER" id="PTHR22726">
    <property type="entry name" value="METALLOENDOPEPTIDASE OMA1"/>
    <property type="match status" value="1"/>
</dbReference>
<comment type="caution">
    <text evidence="9">The sequence shown here is derived from an EMBL/GenBank/DDBJ whole genome shotgun (WGS) entry which is preliminary data.</text>
</comment>
<organism evidence="9 10">
    <name type="scientific">Tetrabaena socialis</name>
    <dbReference type="NCBI Taxonomy" id="47790"/>
    <lineage>
        <taxon>Eukaryota</taxon>
        <taxon>Viridiplantae</taxon>
        <taxon>Chlorophyta</taxon>
        <taxon>core chlorophytes</taxon>
        <taxon>Chlorophyceae</taxon>
        <taxon>CS clade</taxon>
        <taxon>Chlamydomonadales</taxon>
        <taxon>Tetrabaenaceae</taxon>
        <taxon>Tetrabaena</taxon>
    </lineage>
</organism>
<sequence>MMKTVFLEFMPSISVSSWLSTRSAAPPASPAEEPRCTAMESSSSKKRTQGAEPRALSKISRTLASLSPNHMVSSSGPLIEMKRFLADQRAKGKLLSRRSREHLLVAEVANTIIAAAMRGLGGGSQGHMKRFKWEVVTVEDATPNAFVLPGGKVVVHTGLLRLLGGRRELLATVLGHEVAHAMARHSAEKVRARTTHATRDRPLEWPEPAAEDSAHHHHGTHPHKHTQPASPALAPVAAPPPAFLAVAGGPLWWALSYAVVPGLCGAVVGYALGLEALGVGAAAALGVVGRFAVRALAETVPFTGRRHNLLLPLPLELMMGEASFSFKWEVVTVEDATPNAFVLPGGKVVVHTGLLRLLGGRRELLATVLGHEVAHAMARHSAEKMTLGLLAALGLRLLAAAASRAATNNGDGAGADDARRRRQQQQQRQQEAGAYDSRRDVYGAARGGYDDTRAADGGWPLPGARRPAGGGAARGARPAAPPLFFGGGGEGGPSDPGGGEEDDYSVGPGSLVARLLEGAGASAQAAAREYARHAASGAAYARGGGGGPPRLDAAHPLMSGEVVGLLNSVLLQLPFSRRAESEADLIGLKLMALAGYDPTHAPETFKLLEGAERGRAGGALAAAAPRLAEAASLGCTHPRSANRVRALEEEGYDTVYTHPGYWSL</sequence>
<feature type="region of interest" description="Disordered" evidence="7">
    <location>
        <begin position="21"/>
        <end position="56"/>
    </location>
</feature>
<feature type="compositionally biased region" description="Basic residues" evidence="7">
    <location>
        <begin position="215"/>
        <end position="226"/>
    </location>
</feature>
<dbReference type="Gene3D" id="3.30.2010.10">
    <property type="entry name" value="Metalloproteases ('zincins'), catalytic domain"/>
    <property type="match status" value="2"/>
</dbReference>
<gene>
    <name evidence="9" type="ORF">TSOC_008802</name>
</gene>
<keyword evidence="5" id="KW-0862">Zinc</keyword>
<keyword evidence="10" id="KW-1185">Reference proteome</keyword>
<feature type="compositionally biased region" description="Basic and acidic residues" evidence="7">
    <location>
        <begin position="185"/>
        <end position="204"/>
    </location>
</feature>
<evidence type="ECO:0000256" key="5">
    <source>
        <dbReference type="ARBA" id="ARBA00022833"/>
    </source>
</evidence>
<dbReference type="GO" id="GO:0051603">
    <property type="term" value="P:proteolysis involved in protein catabolic process"/>
    <property type="evidence" value="ECO:0007669"/>
    <property type="project" value="TreeGrafter"/>
</dbReference>
<keyword evidence="6" id="KW-0482">Metalloprotease</keyword>
<feature type="region of interest" description="Disordered" evidence="7">
    <location>
        <begin position="185"/>
        <end position="232"/>
    </location>
</feature>
<evidence type="ECO:0000256" key="7">
    <source>
        <dbReference type="SAM" id="MobiDB-lite"/>
    </source>
</evidence>
<comment type="cofactor">
    <cofactor evidence="1">
        <name>Zn(2+)</name>
        <dbReference type="ChEBI" id="CHEBI:29105"/>
    </cofactor>
</comment>
<dbReference type="OrthoDB" id="7464992at2759"/>
<dbReference type="AlphaFoldDB" id="A0A2J7ZXJ3"/>